<sequence length="64" mass="7479">MQMTKKLYDVEDYITCEILKRNITEEEVCNFLKSQPPLKAFMVNDEVVLTSSNLTKQSIAFLFE</sequence>
<accession>A0A8S5MBF9</accession>
<name>A0A8S5MBF9_9CAUD</name>
<dbReference type="EMBL" id="BK014864">
    <property type="protein sequence ID" value="DAD79415.1"/>
    <property type="molecule type" value="Genomic_DNA"/>
</dbReference>
<organism evidence="1">
    <name type="scientific">Podoviridae sp. ctxOS2</name>
    <dbReference type="NCBI Taxonomy" id="2826590"/>
    <lineage>
        <taxon>Viruses</taxon>
        <taxon>Duplodnaviria</taxon>
        <taxon>Heunggongvirae</taxon>
        <taxon>Uroviricota</taxon>
        <taxon>Caudoviricetes</taxon>
    </lineage>
</organism>
<reference evidence="1" key="1">
    <citation type="journal article" date="2021" name="Proc. Natl. Acad. Sci. U.S.A.">
        <title>A Catalog of Tens of Thousands of Viruses from Human Metagenomes Reveals Hidden Associations with Chronic Diseases.</title>
        <authorList>
            <person name="Tisza M.J."/>
            <person name="Buck C.B."/>
        </authorList>
    </citation>
    <scope>NUCLEOTIDE SEQUENCE</scope>
    <source>
        <strain evidence="1">CtxOS2</strain>
    </source>
</reference>
<protein>
    <submittedName>
        <fullName evidence="1">Uncharacterized protein</fullName>
    </submittedName>
</protein>
<evidence type="ECO:0000313" key="1">
    <source>
        <dbReference type="EMBL" id="DAD79415.1"/>
    </source>
</evidence>
<proteinExistence type="predicted"/>